<dbReference type="PANTHER" id="PTHR30308">
    <property type="entry name" value="TMRNA-BINDING COMPONENT OF TRANS-TRANSLATION TAGGING COMPLEX"/>
    <property type="match status" value="1"/>
</dbReference>
<dbReference type="Proteomes" id="UP000487649">
    <property type="component" value="Unassembled WGS sequence"/>
</dbReference>
<dbReference type="InterPro" id="IPR023620">
    <property type="entry name" value="SmpB"/>
</dbReference>
<keyword evidence="2 3" id="KW-0694">RNA-binding</keyword>
<organism evidence="4 5">
    <name type="scientific">Turicibacter sanguinis</name>
    <dbReference type="NCBI Taxonomy" id="154288"/>
    <lineage>
        <taxon>Bacteria</taxon>
        <taxon>Bacillati</taxon>
        <taxon>Bacillota</taxon>
        <taxon>Erysipelotrichia</taxon>
        <taxon>Erysipelotrichales</taxon>
        <taxon>Turicibacteraceae</taxon>
        <taxon>Turicibacter</taxon>
    </lineage>
</organism>
<dbReference type="PROSITE" id="PS01317">
    <property type="entry name" value="SSRP"/>
    <property type="match status" value="1"/>
</dbReference>
<dbReference type="HAMAP" id="MF_00023">
    <property type="entry name" value="SmpB"/>
    <property type="match status" value="1"/>
</dbReference>
<dbReference type="GO" id="GO:0005829">
    <property type="term" value="C:cytosol"/>
    <property type="evidence" value="ECO:0007669"/>
    <property type="project" value="TreeGrafter"/>
</dbReference>
<comment type="function">
    <text evidence="3">Required for rescue of stalled ribosomes mediated by trans-translation. Binds to transfer-messenger RNA (tmRNA), required for stable association of tmRNA with ribosomes. tmRNA and SmpB together mimic tRNA shape, replacing the anticodon stem-loop with SmpB. tmRNA is encoded by the ssrA gene; the 2 termini fold to resemble tRNA(Ala) and it encodes a 'tag peptide', a short internal open reading frame. During trans-translation Ala-aminoacylated tmRNA acts like a tRNA, entering the A-site of stalled ribosomes, displacing the stalled mRNA. The ribosome then switches to translate the ORF on the tmRNA; the nascent peptide is terminated with the 'tag peptide' encoded by the tmRNA and targeted for degradation. The ribosome is freed to recommence translation, which seems to be the essential function of trans-translation.</text>
</comment>
<dbReference type="PANTHER" id="PTHR30308:SF2">
    <property type="entry name" value="SSRA-BINDING PROTEIN"/>
    <property type="match status" value="1"/>
</dbReference>
<dbReference type="RefSeq" id="WP_006785202.1">
    <property type="nucleotide sequence ID" value="NZ_CABJBH010000009.1"/>
</dbReference>
<evidence type="ECO:0000256" key="1">
    <source>
        <dbReference type="ARBA" id="ARBA00022490"/>
    </source>
</evidence>
<evidence type="ECO:0000313" key="5">
    <source>
        <dbReference type="Proteomes" id="UP000487649"/>
    </source>
</evidence>
<comment type="subcellular location">
    <subcellularLocation>
        <location evidence="3">Cytoplasm</location>
    </subcellularLocation>
    <text evidence="3">The tmRNA-SmpB complex associates with stalled 70S ribosomes.</text>
</comment>
<evidence type="ECO:0000256" key="2">
    <source>
        <dbReference type="ARBA" id="ARBA00022884"/>
    </source>
</evidence>
<dbReference type="Gene3D" id="2.40.280.10">
    <property type="match status" value="1"/>
</dbReference>
<dbReference type="InterPro" id="IPR000037">
    <property type="entry name" value="SsrA-bd_prot"/>
</dbReference>
<protein>
    <recommendedName>
        <fullName evidence="3">SsrA-binding protein</fullName>
    </recommendedName>
    <alternativeName>
        <fullName evidence="3">Small protein B</fullName>
    </alternativeName>
</protein>
<dbReference type="NCBIfam" id="NF003843">
    <property type="entry name" value="PRK05422.1"/>
    <property type="match status" value="1"/>
</dbReference>
<reference evidence="4 5" key="1">
    <citation type="journal article" date="2019" name="Nat. Med.">
        <title>A library of human gut bacterial isolates paired with longitudinal multiomics data enables mechanistic microbiome research.</title>
        <authorList>
            <person name="Poyet M."/>
            <person name="Groussin M."/>
            <person name="Gibbons S.M."/>
            <person name="Avila-Pacheco J."/>
            <person name="Jiang X."/>
            <person name="Kearney S.M."/>
            <person name="Perrotta A.R."/>
            <person name="Berdy B."/>
            <person name="Zhao S."/>
            <person name="Lieberman T.D."/>
            <person name="Swanson P.K."/>
            <person name="Smith M."/>
            <person name="Roesemann S."/>
            <person name="Alexander J.E."/>
            <person name="Rich S.A."/>
            <person name="Livny J."/>
            <person name="Vlamakis H."/>
            <person name="Clish C."/>
            <person name="Bullock K."/>
            <person name="Deik A."/>
            <person name="Scott J."/>
            <person name="Pierce K.A."/>
            <person name="Xavier R.J."/>
            <person name="Alm E.J."/>
        </authorList>
    </citation>
    <scope>NUCLEOTIDE SEQUENCE [LARGE SCALE GENOMIC DNA]</scope>
    <source>
        <strain evidence="4 5">BIOML-A198</strain>
    </source>
</reference>
<sequence length="155" mass="17855">MPKGVGSTLAQNKKAGHDYFIEETFEAGIVLQGTEIKSIRAGKVNLRDSFVRIDRNEAFVHNMHISHYEQGNRFNHDPLRTRKLLLHKREIAKLIGTQKMGGYSLIPLKLYIKDGYAKLLFGIAKGKKNYDKRQDLKAKDANRQIEKALKDRQKY</sequence>
<dbReference type="AlphaFoldDB" id="A0A173SF64"/>
<dbReference type="NCBIfam" id="TIGR00086">
    <property type="entry name" value="smpB"/>
    <property type="match status" value="1"/>
</dbReference>
<proteinExistence type="inferred from homology"/>
<evidence type="ECO:0000256" key="3">
    <source>
        <dbReference type="HAMAP-Rule" id="MF_00023"/>
    </source>
</evidence>
<dbReference type="EMBL" id="WMQE01000018">
    <property type="protein sequence ID" value="MTK21543.1"/>
    <property type="molecule type" value="Genomic_DNA"/>
</dbReference>
<comment type="similarity">
    <text evidence="3">Belongs to the SmpB family.</text>
</comment>
<dbReference type="GO" id="GO:0070930">
    <property type="term" value="P:trans-translation-dependent protein tagging"/>
    <property type="evidence" value="ECO:0007669"/>
    <property type="project" value="TreeGrafter"/>
</dbReference>
<keyword evidence="1 3" id="KW-0963">Cytoplasm</keyword>
<comment type="caution">
    <text evidence="4">The sequence shown here is derived from an EMBL/GenBank/DDBJ whole genome shotgun (WGS) entry which is preliminary data.</text>
</comment>
<gene>
    <name evidence="3 4" type="primary">smpB</name>
    <name evidence="4" type="ORF">GMA92_08930</name>
</gene>
<dbReference type="SUPFAM" id="SSF74982">
    <property type="entry name" value="Small protein B (SmpB)"/>
    <property type="match status" value="1"/>
</dbReference>
<accession>A0A173SF64</accession>
<name>A0A173SF64_9FIRM</name>
<dbReference type="GO" id="GO:0003723">
    <property type="term" value="F:RNA binding"/>
    <property type="evidence" value="ECO:0007669"/>
    <property type="project" value="UniProtKB-UniRule"/>
</dbReference>
<dbReference type="GeneID" id="60058635"/>
<dbReference type="CDD" id="cd09294">
    <property type="entry name" value="SmpB"/>
    <property type="match status" value="1"/>
</dbReference>
<dbReference type="GO" id="GO:0070929">
    <property type="term" value="P:trans-translation"/>
    <property type="evidence" value="ECO:0007669"/>
    <property type="project" value="UniProtKB-UniRule"/>
</dbReference>
<dbReference type="Pfam" id="PF01668">
    <property type="entry name" value="SmpB"/>
    <property type="match status" value="1"/>
</dbReference>
<evidence type="ECO:0000313" key="4">
    <source>
        <dbReference type="EMBL" id="MTK21543.1"/>
    </source>
</evidence>
<dbReference type="InterPro" id="IPR020081">
    <property type="entry name" value="SsrA-bd_prot_CS"/>
</dbReference>
<dbReference type="OrthoDB" id="9805462at2"/>